<reference evidence="2" key="1">
    <citation type="submission" date="2022-08" db="EMBL/GenBank/DDBJ databases">
        <title>Complete Genome Sequences of 2 Bosea sp. soil isolates.</title>
        <authorList>
            <person name="Alvarez Arevalo M."/>
            <person name="Sterndorff E.B."/>
            <person name="Faurdal D."/>
            <person name="Joergensen T.S."/>
            <person name="Weber T."/>
        </authorList>
    </citation>
    <scope>NUCLEOTIDE SEQUENCE</scope>
    <source>
        <strain evidence="2">NBC_00436</strain>
    </source>
</reference>
<dbReference type="AlphaFoldDB" id="A0A9E7ZQZ5"/>
<name>A0A9E7ZQZ5_9HYPH</name>
<dbReference type="Pfam" id="PF12680">
    <property type="entry name" value="SnoaL_2"/>
    <property type="match status" value="1"/>
</dbReference>
<protein>
    <submittedName>
        <fullName evidence="2">Nuclear transport factor 2 family protein</fullName>
    </submittedName>
</protein>
<accession>A0A9E7ZQZ5</accession>
<dbReference type="Gene3D" id="3.10.450.50">
    <property type="match status" value="1"/>
</dbReference>
<dbReference type="EMBL" id="CP102774">
    <property type="protein sequence ID" value="UZF88699.1"/>
    <property type="molecule type" value="Genomic_DNA"/>
</dbReference>
<dbReference type="InterPro" id="IPR032710">
    <property type="entry name" value="NTF2-like_dom_sf"/>
</dbReference>
<feature type="domain" description="SnoaL-like" evidence="1">
    <location>
        <begin position="25"/>
        <end position="126"/>
    </location>
</feature>
<evidence type="ECO:0000313" key="2">
    <source>
        <dbReference type="EMBL" id="UZF88699.1"/>
    </source>
</evidence>
<evidence type="ECO:0000259" key="1">
    <source>
        <dbReference type="Pfam" id="PF12680"/>
    </source>
</evidence>
<dbReference type="InterPro" id="IPR037401">
    <property type="entry name" value="SnoaL-like"/>
</dbReference>
<sequence>MSSQPAGSPAEIAMHYDGARGCALRYLAAMEARDLDTASRLVSADLELVFPGSVRRSELGEIVSGSAARYRRIGKRVEGCDLCELPDGTSVVYVRGTLHGQWPDGSDFAGIRFIDRFELRDGLIRRQEVWNDAGEWRLRERRI</sequence>
<gene>
    <name evidence="2" type="ORF">NWE54_07880</name>
</gene>
<dbReference type="SUPFAM" id="SSF54427">
    <property type="entry name" value="NTF2-like"/>
    <property type="match status" value="1"/>
</dbReference>
<organism evidence="2">
    <name type="scientific">Bosea sp. NBC_00436</name>
    <dbReference type="NCBI Taxonomy" id="2969620"/>
    <lineage>
        <taxon>Bacteria</taxon>
        <taxon>Pseudomonadati</taxon>
        <taxon>Pseudomonadota</taxon>
        <taxon>Alphaproteobacteria</taxon>
        <taxon>Hyphomicrobiales</taxon>
        <taxon>Boseaceae</taxon>
        <taxon>Bosea</taxon>
    </lineage>
</organism>
<proteinExistence type="predicted"/>